<feature type="domain" description="HTH merR-type" evidence="2">
    <location>
        <begin position="5"/>
        <end position="74"/>
    </location>
</feature>
<dbReference type="Gene3D" id="1.10.1660.10">
    <property type="match status" value="1"/>
</dbReference>
<dbReference type="GO" id="GO:0003700">
    <property type="term" value="F:DNA-binding transcription factor activity"/>
    <property type="evidence" value="ECO:0007669"/>
    <property type="project" value="InterPro"/>
</dbReference>
<keyword evidence="4" id="KW-1185">Reference proteome</keyword>
<dbReference type="PROSITE" id="PS50937">
    <property type="entry name" value="HTH_MERR_2"/>
    <property type="match status" value="1"/>
</dbReference>
<dbReference type="AlphaFoldDB" id="A0A0D0Q058"/>
<dbReference type="CDD" id="cd00592">
    <property type="entry name" value="HTH_MerR-like"/>
    <property type="match status" value="1"/>
</dbReference>
<dbReference type="Pfam" id="PF13411">
    <property type="entry name" value="MerR_1"/>
    <property type="match status" value="1"/>
</dbReference>
<dbReference type="InterPro" id="IPR047057">
    <property type="entry name" value="MerR_fam"/>
</dbReference>
<dbReference type="SUPFAM" id="SSF46955">
    <property type="entry name" value="Putative DNA-binding domain"/>
    <property type="match status" value="1"/>
</dbReference>
<sequence length="308" mass="33345">MPHDLLSIGELAERARVSVKAVRFYSDQGLLPEAGRSGGGHRRYAPQALERLRLIRSLRALDVPLPEVARVVAEETAEDGVGESFDEGLEAVVARQLDSLGAEIAALRWREAALRLLHEAAPVERAELLRLVGALGTPPDTETLVRYWRGLLPVRLPARLVAAIVEAAVPSLPEQPSPAHVLAFARLHELTAAVNNACLADHRPSLPRPDMLYDGLREAYDLAAPALLAGRDPAPGEALDCFVAAHARAHDRHDTPDYRRELGRELAVGDHPAMRRYWALAGELTPVPTLGAANTWLSSALVAQLAAN</sequence>
<accession>A0A0D0Q058</accession>
<dbReference type="PANTHER" id="PTHR30204:SF93">
    <property type="entry name" value="HTH MERR-TYPE DOMAIN-CONTAINING PROTEIN"/>
    <property type="match status" value="1"/>
</dbReference>
<gene>
    <name evidence="3" type="ORF">TR51_11265</name>
</gene>
<dbReference type="InterPro" id="IPR009061">
    <property type="entry name" value="DNA-bd_dom_put_sf"/>
</dbReference>
<dbReference type="InterPro" id="IPR000551">
    <property type="entry name" value="MerR-type_HTH_dom"/>
</dbReference>
<dbReference type="PANTHER" id="PTHR30204">
    <property type="entry name" value="REDOX-CYCLING DRUG-SENSING TRANSCRIPTIONAL ACTIVATOR SOXR"/>
    <property type="match status" value="1"/>
</dbReference>
<proteinExistence type="predicted"/>
<dbReference type="SMART" id="SM00422">
    <property type="entry name" value="HTH_MERR"/>
    <property type="match status" value="1"/>
</dbReference>
<dbReference type="GO" id="GO:0003677">
    <property type="term" value="F:DNA binding"/>
    <property type="evidence" value="ECO:0007669"/>
    <property type="project" value="UniProtKB-KW"/>
</dbReference>
<dbReference type="Proteomes" id="UP000032066">
    <property type="component" value="Unassembled WGS sequence"/>
</dbReference>
<organism evidence="3 4">
    <name type="scientific">Kitasatospora griseola</name>
    <name type="common">Streptomyces griseolosporeus</name>
    <dbReference type="NCBI Taxonomy" id="2064"/>
    <lineage>
        <taxon>Bacteria</taxon>
        <taxon>Bacillati</taxon>
        <taxon>Actinomycetota</taxon>
        <taxon>Actinomycetes</taxon>
        <taxon>Kitasatosporales</taxon>
        <taxon>Streptomycetaceae</taxon>
        <taxon>Kitasatospora</taxon>
    </lineage>
</organism>
<keyword evidence="1" id="KW-0238">DNA-binding</keyword>
<dbReference type="OrthoDB" id="9809391at2"/>
<evidence type="ECO:0000313" key="3">
    <source>
        <dbReference type="EMBL" id="KIQ65937.1"/>
    </source>
</evidence>
<protein>
    <submittedName>
        <fullName evidence="3">MerR family transcriptional regulator</fullName>
    </submittedName>
</protein>
<dbReference type="EMBL" id="JXZB01000002">
    <property type="protein sequence ID" value="KIQ65937.1"/>
    <property type="molecule type" value="Genomic_DNA"/>
</dbReference>
<dbReference type="PRINTS" id="PR00040">
    <property type="entry name" value="HTHMERR"/>
</dbReference>
<reference evidence="3 4" key="1">
    <citation type="submission" date="2015-02" db="EMBL/GenBank/DDBJ databases">
        <title>Draft genome sequence of Kitasatospora griseola MF730-N6, a bafilomycin, terpentecin and satosporin producer.</title>
        <authorList>
            <person name="Arens J.C."/>
            <person name="Haltli B."/>
            <person name="Kerr R.G."/>
        </authorList>
    </citation>
    <scope>NUCLEOTIDE SEQUENCE [LARGE SCALE GENOMIC DNA]</scope>
    <source>
        <strain evidence="3 4">MF730-N6</strain>
    </source>
</reference>
<evidence type="ECO:0000313" key="4">
    <source>
        <dbReference type="Proteomes" id="UP000032066"/>
    </source>
</evidence>
<evidence type="ECO:0000256" key="1">
    <source>
        <dbReference type="ARBA" id="ARBA00023125"/>
    </source>
</evidence>
<evidence type="ECO:0000259" key="2">
    <source>
        <dbReference type="PROSITE" id="PS50937"/>
    </source>
</evidence>
<name>A0A0D0Q058_KITGR</name>
<dbReference type="PATRIC" id="fig|2064.6.peg.2417"/>
<dbReference type="STRING" id="2064.TR51_11265"/>
<comment type="caution">
    <text evidence="3">The sequence shown here is derived from an EMBL/GenBank/DDBJ whole genome shotgun (WGS) entry which is preliminary data.</text>
</comment>